<name>A0A9P6HHB5_9AGAM</name>
<sequence>MVSCRSWNYAPKCSPHYTEGNIHDYDISICKAFAWFLRSGVSKRMFSAIPQGLSGFVSDDLPSDYVLRARARALAGIEPVRYDCCINSHICFAGPYSSLDKCPHCDEPRFSGHDSHEKPHPRWQFLYIPLIPWLRAFVESVHMADLMWYRSLRAHSTGTFSDIFDGEYYQQLRSTPITVHGRPINPPANYFEDDRDIALGLSTDGY</sequence>
<dbReference type="AlphaFoldDB" id="A0A9P6HHB5"/>
<proteinExistence type="predicted"/>
<comment type="caution">
    <text evidence="1">The sequence shown here is derived from an EMBL/GenBank/DDBJ whole genome shotgun (WGS) entry which is preliminary data.</text>
</comment>
<dbReference type="Proteomes" id="UP000736335">
    <property type="component" value="Unassembled WGS sequence"/>
</dbReference>
<reference evidence="1" key="2">
    <citation type="submission" date="2020-11" db="EMBL/GenBank/DDBJ databases">
        <authorList>
            <consortium name="DOE Joint Genome Institute"/>
            <person name="Kuo A."/>
            <person name="Miyauchi S."/>
            <person name="Kiss E."/>
            <person name="Drula E."/>
            <person name="Kohler A."/>
            <person name="Sanchez-Garcia M."/>
            <person name="Andreopoulos B."/>
            <person name="Barry K.W."/>
            <person name="Bonito G."/>
            <person name="Buee M."/>
            <person name="Carver A."/>
            <person name="Chen C."/>
            <person name="Cichocki N."/>
            <person name="Clum A."/>
            <person name="Culley D."/>
            <person name="Crous P.W."/>
            <person name="Fauchery L."/>
            <person name="Girlanda M."/>
            <person name="Hayes R."/>
            <person name="Keri Z."/>
            <person name="Labutti K."/>
            <person name="Lipzen A."/>
            <person name="Lombard V."/>
            <person name="Magnuson J."/>
            <person name="Maillard F."/>
            <person name="Morin E."/>
            <person name="Murat C."/>
            <person name="Nolan M."/>
            <person name="Ohm R."/>
            <person name="Pangilinan J."/>
            <person name="Pereira M."/>
            <person name="Perotto S."/>
            <person name="Peter M."/>
            <person name="Riley R."/>
            <person name="Sitrit Y."/>
            <person name="Stielow B."/>
            <person name="Szollosi G."/>
            <person name="Zifcakova L."/>
            <person name="Stursova M."/>
            <person name="Spatafora J.W."/>
            <person name="Tedersoo L."/>
            <person name="Vaario L.-M."/>
            <person name="Yamada A."/>
            <person name="Yan M."/>
            <person name="Wang P."/>
            <person name="Xu J."/>
            <person name="Bruns T."/>
            <person name="Baldrian P."/>
            <person name="Vilgalys R."/>
            <person name="Henrissat B."/>
            <person name="Grigoriev I.V."/>
            <person name="Hibbett D."/>
            <person name="Nagy L.G."/>
            <person name="Martin F.M."/>
        </authorList>
    </citation>
    <scope>NUCLEOTIDE SEQUENCE</scope>
    <source>
        <strain evidence="1">UH-Tt-Lm1</strain>
    </source>
</reference>
<evidence type="ECO:0008006" key="3">
    <source>
        <dbReference type="Google" id="ProtNLM"/>
    </source>
</evidence>
<feature type="non-terminal residue" evidence="1">
    <location>
        <position position="206"/>
    </location>
</feature>
<keyword evidence="2" id="KW-1185">Reference proteome</keyword>
<evidence type="ECO:0000313" key="1">
    <source>
        <dbReference type="EMBL" id="KAF9786209.1"/>
    </source>
</evidence>
<reference evidence="1" key="1">
    <citation type="journal article" date="2020" name="Nat. Commun.">
        <title>Large-scale genome sequencing of mycorrhizal fungi provides insights into the early evolution of symbiotic traits.</title>
        <authorList>
            <person name="Miyauchi S."/>
            <person name="Kiss E."/>
            <person name="Kuo A."/>
            <person name="Drula E."/>
            <person name="Kohler A."/>
            <person name="Sanchez-Garcia M."/>
            <person name="Morin E."/>
            <person name="Andreopoulos B."/>
            <person name="Barry K.W."/>
            <person name="Bonito G."/>
            <person name="Buee M."/>
            <person name="Carver A."/>
            <person name="Chen C."/>
            <person name="Cichocki N."/>
            <person name="Clum A."/>
            <person name="Culley D."/>
            <person name="Crous P.W."/>
            <person name="Fauchery L."/>
            <person name="Girlanda M."/>
            <person name="Hayes R.D."/>
            <person name="Keri Z."/>
            <person name="LaButti K."/>
            <person name="Lipzen A."/>
            <person name="Lombard V."/>
            <person name="Magnuson J."/>
            <person name="Maillard F."/>
            <person name="Murat C."/>
            <person name="Nolan M."/>
            <person name="Ohm R.A."/>
            <person name="Pangilinan J."/>
            <person name="Pereira M.F."/>
            <person name="Perotto S."/>
            <person name="Peter M."/>
            <person name="Pfister S."/>
            <person name="Riley R."/>
            <person name="Sitrit Y."/>
            <person name="Stielow J.B."/>
            <person name="Szollosi G."/>
            <person name="Zifcakova L."/>
            <person name="Stursova M."/>
            <person name="Spatafora J.W."/>
            <person name="Tedersoo L."/>
            <person name="Vaario L.M."/>
            <person name="Yamada A."/>
            <person name="Yan M."/>
            <person name="Wang P."/>
            <person name="Xu J."/>
            <person name="Bruns T."/>
            <person name="Baldrian P."/>
            <person name="Vilgalys R."/>
            <person name="Dunand C."/>
            <person name="Henrissat B."/>
            <person name="Grigoriev I.V."/>
            <person name="Hibbett D."/>
            <person name="Nagy L.G."/>
            <person name="Martin F.M."/>
        </authorList>
    </citation>
    <scope>NUCLEOTIDE SEQUENCE</scope>
    <source>
        <strain evidence="1">UH-Tt-Lm1</strain>
    </source>
</reference>
<organism evidence="1 2">
    <name type="scientific">Thelephora terrestris</name>
    <dbReference type="NCBI Taxonomy" id="56493"/>
    <lineage>
        <taxon>Eukaryota</taxon>
        <taxon>Fungi</taxon>
        <taxon>Dikarya</taxon>
        <taxon>Basidiomycota</taxon>
        <taxon>Agaricomycotina</taxon>
        <taxon>Agaricomycetes</taxon>
        <taxon>Thelephorales</taxon>
        <taxon>Thelephoraceae</taxon>
        <taxon>Thelephora</taxon>
    </lineage>
</organism>
<dbReference type="OrthoDB" id="3257409at2759"/>
<evidence type="ECO:0000313" key="2">
    <source>
        <dbReference type="Proteomes" id="UP000736335"/>
    </source>
</evidence>
<protein>
    <recommendedName>
        <fullName evidence="3">Transposase</fullName>
    </recommendedName>
</protein>
<accession>A0A9P6HHB5</accession>
<dbReference type="EMBL" id="WIUZ02000006">
    <property type="protein sequence ID" value="KAF9786209.1"/>
    <property type="molecule type" value="Genomic_DNA"/>
</dbReference>
<gene>
    <name evidence="1" type="ORF">BJ322DRAFT_1004388</name>
</gene>